<dbReference type="Proteomes" id="UP000076078">
    <property type="component" value="Unassembled WGS sequence"/>
</dbReference>
<reference evidence="3 4" key="1">
    <citation type="submission" date="2015-12" db="EMBL/GenBank/DDBJ databases">
        <title>Dictyostelia acquired genes for synthesis and detection of signals that induce cell-type specialization by lateral gene transfer from prokaryotes.</title>
        <authorList>
            <person name="Gloeckner G."/>
            <person name="Schaap P."/>
        </authorList>
    </citation>
    <scope>NUCLEOTIDE SEQUENCE [LARGE SCALE GENOMIC DNA]</scope>
    <source>
        <strain evidence="3 4">TK</strain>
    </source>
</reference>
<accession>A0A151Z855</accession>
<dbReference type="GO" id="GO:0005813">
    <property type="term" value="C:centrosome"/>
    <property type="evidence" value="ECO:0007669"/>
    <property type="project" value="TreeGrafter"/>
</dbReference>
<proteinExistence type="predicted"/>
<protein>
    <submittedName>
        <fullName evidence="3">AAA ATPase domain-containing protein</fullName>
    </submittedName>
</protein>
<feature type="domain" description="Rad51-like C-terminal" evidence="2">
    <location>
        <begin position="22"/>
        <end position="104"/>
    </location>
</feature>
<name>A0A151Z855_TIELA</name>
<dbReference type="STRING" id="361077.A0A151Z855"/>
<dbReference type="GO" id="GO:0005657">
    <property type="term" value="C:replication fork"/>
    <property type="evidence" value="ECO:0007669"/>
    <property type="project" value="InterPro"/>
</dbReference>
<evidence type="ECO:0000313" key="3">
    <source>
        <dbReference type="EMBL" id="KYQ90131.1"/>
    </source>
</evidence>
<dbReference type="GO" id="GO:0042148">
    <property type="term" value="P:DNA strand invasion"/>
    <property type="evidence" value="ECO:0007669"/>
    <property type="project" value="TreeGrafter"/>
</dbReference>
<dbReference type="SUPFAM" id="SSF52540">
    <property type="entry name" value="P-loop containing nucleoside triphosphate hydrolases"/>
    <property type="match status" value="1"/>
</dbReference>
<sequence>MNQNLGYDTTAQQLFYKREKKQILTGISDVDQYIKEKSQFIQNGGVIEIYGSSGSGKSETVLQILIHSILPFDMGGSEIGVIFFDNDYKFDIFRLKDLMYKKYKQHFQNNNNNNNNNNSEGNCDDDKEFNEFFKKCIGRLHLLRCKDSFQFLVTLKSTSQLIKNIANHSDETNKEVYLMIIDSISAFYWLDQKGEALNVRPNLIWIDCIRKLISEFSLLVIATKQAIFSSSSQQQQQNTHHHNNQNIPPATPHKEFLGNEWSKLVKYRKCLIHK</sequence>
<evidence type="ECO:0000313" key="4">
    <source>
        <dbReference type="Proteomes" id="UP000076078"/>
    </source>
</evidence>
<dbReference type="InterPro" id="IPR013632">
    <property type="entry name" value="Rad51_C"/>
</dbReference>
<dbReference type="AlphaFoldDB" id="A0A151Z855"/>
<dbReference type="Gene3D" id="3.40.50.300">
    <property type="entry name" value="P-loop containing nucleotide triphosphate hydrolases"/>
    <property type="match status" value="1"/>
</dbReference>
<dbReference type="GO" id="GO:0000400">
    <property type="term" value="F:four-way junction DNA binding"/>
    <property type="evidence" value="ECO:0007669"/>
    <property type="project" value="TreeGrafter"/>
</dbReference>
<gene>
    <name evidence="3" type="ORF">DLAC_08719</name>
</gene>
<dbReference type="OMA" id="THRIFFS"/>
<comment type="caution">
    <text evidence="3">The sequence shown here is derived from an EMBL/GenBank/DDBJ whole genome shotgun (WGS) entry which is preliminary data.</text>
</comment>
<dbReference type="OrthoDB" id="420422at2759"/>
<dbReference type="InParanoid" id="A0A151Z855"/>
<dbReference type="PANTHER" id="PTHR46644">
    <property type="entry name" value="DNA REPAIR PROTEIN XRCC2"/>
    <property type="match status" value="1"/>
</dbReference>
<organism evidence="3 4">
    <name type="scientific">Tieghemostelium lacteum</name>
    <name type="common">Slime mold</name>
    <name type="synonym">Dictyostelium lacteum</name>
    <dbReference type="NCBI Taxonomy" id="361077"/>
    <lineage>
        <taxon>Eukaryota</taxon>
        <taxon>Amoebozoa</taxon>
        <taxon>Evosea</taxon>
        <taxon>Eumycetozoa</taxon>
        <taxon>Dictyostelia</taxon>
        <taxon>Dictyosteliales</taxon>
        <taxon>Raperosteliaceae</taxon>
        <taxon>Tieghemostelium</taxon>
    </lineage>
</organism>
<dbReference type="GO" id="GO:0000724">
    <property type="term" value="P:double-strand break repair via homologous recombination"/>
    <property type="evidence" value="ECO:0007669"/>
    <property type="project" value="InterPro"/>
</dbReference>
<dbReference type="GO" id="GO:0033063">
    <property type="term" value="C:Rad51B-Rad51C-Rad51D-XRCC2 complex"/>
    <property type="evidence" value="ECO:0007669"/>
    <property type="project" value="InterPro"/>
</dbReference>
<dbReference type="InterPro" id="IPR027417">
    <property type="entry name" value="P-loop_NTPase"/>
</dbReference>
<dbReference type="InterPro" id="IPR030547">
    <property type="entry name" value="XRCC2"/>
</dbReference>
<evidence type="ECO:0000256" key="1">
    <source>
        <dbReference type="SAM" id="MobiDB-lite"/>
    </source>
</evidence>
<dbReference type="CDD" id="cd19490">
    <property type="entry name" value="XRCC2"/>
    <property type="match status" value="1"/>
</dbReference>
<dbReference type="EMBL" id="LODT01000037">
    <property type="protein sequence ID" value="KYQ90131.1"/>
    <property type="molecule type" value="Genomic_DNA"/>
</dbReference>
<evidence type="ECO:0000259" key="2">
    <source>
        <dbReference type="Pfam" id="PF08423"/>
    </source>
</evidence>
<dbReference type="Pfam" id="PF08423">
    <property type="entry name" value="Rad51"/>
    <property type="match status" value="1"/>
</dbReference>
<dbReference type="FunCoup" id="A0A151Z855">
    <property type="interactions" value="26"/>
</dbReference>
<keyword evidence="4" id="KW-1185">Reference proteome</keyword>
<feature type="region of interest" description="Disordered" evidence="1">
    <location>
        <begin position="232"/>
        <end position="255"/>
    </location>
</feature>
<dbReference type="PANTHER" id="PTHR46644:SF2">
    <property type="entry name" value="DNA REPAIR PROTEIN XRCC2"/>
    <property type="match status" value="1"/>
</dbReference>